<dbReference type="Pfam" id="PF00443">
    <property type="entry name" value="UCH"/>
    <property type="match status" value="1"/>
</dbReference>
<dbReference type="InterPro" id="IPR050164">
    <property type="entry name" value="Peptidase_C19"/>
</dbReference>
<keyword evidence="3" id="KW-1185">Reference proteome</keyword>
<dbReference type="PROSITE" id="PS50235">
    <property type="entry name" value="USP_3"/>
    <property type="match status" value="1"/>
</dbReference>
<evidence type="ECO:0000259" key="1">
    <source>
        <dbReference type="PROSITE" id="PS50235"/>
    </source>
</evidence>
<dbReference type="InterPro" id="IPR028889">
    <property type="entry name" value="USP"/>
</dbReference>
<sequence length="547" mass="59822">MFCKDSCAQGLTLPHERSRTVEKLQKLWEWTARGLPKGPLEGCEEAAAVVPACTPSGLPSTPAFLRSPQACCPPLPEEILGKKGLPLLSAQSCCSPLRQGTKSAALLARAGLACVRCGRPGHPVQGLPWEAPKPEEKNGSKWMGLERTPGGPQSCSASAIQPRAVISVLTRKSFQVLLWVFFCSCRRELLTPSFSGIGEHFKPGRQEDAHEFLRCTVDAMQRACLSGSSDLDTSSQATTIVHQIFGGFPRSRVTCSSCKAVSDSYEAFLDIPLDIKAASSVTAALEGFVKPEQLDGESCFKCGKCDKMVAASKRFTIHCVPKVLEREVSQSSTPFHKPLMLGVSCSLPRRGGFPREEKHVVEYPEYLDLRPYTSQTAGEPLLCALYAVLVHRGGSCCAGHYFCYTKVKSSLLPRRGKMWAEEDKYSRQCYWQPGFWGRRSPSQLHGIVFGGLLASNGLWYKMNDPSVDGCGTDTVLRQQGYLLFYVRRPDAGEERLSPSPDPRDAMYLFRVMVDGAWPALRGQGRQGHGVKAAEAQVTLGRLPAAEA</sequence>
<dbReference type="Proteomes" id="UP001333110">
    <property type="component" value="Unassembled WGS sequence"/>
</dbReference>
<organism evidence="2 3">
    <name type="scientific">Mycteria americana</name>
    <name type="common">Wood stork</name>
    <dbReference type="NCBI Taxonomy" id="33587"/>
    <lineage>
        <taxon>Eukaryota</taxon>
        <taxon>Metazoa</taxon>
        <taxon>Chordata</taxon>
        <taxon>Craniata</taxon>
        <taxon>Vertebrata</taxon>
        <taxon>Euteleostomi</taxon>
        <taxon>Archelosauria</taxon>
        <taxon>Archosauria</taxon>
        <taxon>Dinosauria</taxon>
        <taxon>Saurischia</taxon>
        <taxon>Theropoda</taxon>
        <taxon>Coelurosauria</taxon>
        <taxon>Aves</taxon>
        <taxon>Neognathae</taxon>
        <taxon>Neoaves</taxon>
        <taxon>Aequornithes</taxon>
        <taxon>Ciconiiformes</taxon>
        <taxon>Ciconiidae</taxon>
        <taxon>Mycteria</taxon>
    </lineage>
</organism>
<protein>
    <recommendedName>
        <fullName evidence="1">USP domain-containing protein</fullName>
    </recommendedName>
</protein>
<dbReference type="PANTHER" id="PTHR24006">
    <property type="entry name" value="UBIQUITIN CARBOXYL-TERMINAL HYDROLASE"/>
    <property type="match status" value="1"/>
</dbReference>
<name>A0AAN7MKY2_MYCAM</name>
<dbReference type="GO" id="GO:0042981">
    <property type="term" value="P:regulation of apoptotic process"/>
    <property type="evidence" value="ECO:0007669"/>
    <property type="project" value="TreeGrafter"/>
</dbReference>
<dbReference type="GO" id="GO:0016579">
    <property type="term" value="P:protein deubiquitination"/>
    <property type="evidence" value="ECO:0007669"/>
    <property type="project" value="InterPro"/>
</dbReference>
<dbReference type="PANTHER" id="PTHR24006:SF727">
    <property type="entry name" value="UBIQUITIN CARBOXYL-TERMINAL HYDROLASE 42"/>
    <property type="match status" value="1"/>
</dbReference>
<comment type="caution">
    <text evidence="2">The sequence shown here is derived from an EMBL/GenBank/DDBJ whole genome shotgun (WGS) entry which is preliminary data.</text>
</comment>
<dbReference type="SUPFAM" id="SSF54001">
    <property type="entry name" value="Cysteine proteinases"/>
    <property type="match status" value="1"/>
</dbReference>
<dbReference type="GO" id="GO:0005634">
    <property type="term" value="C:nucleus"/>
    <property type="evidence" value="ECO:0007669"/>
    <property type="project" value="TreeGrafter"/>
</dbReference>
<dbReference type="InterPro" id="IPR038765">
    <property type="entry name" value="Papain-like_cys_pep_sf"/>
</dbReference>
<dbReference type="GO" id="GO:0004843">
    <property type="term" value="F:cysteine-type deubiquitinase activity"/>
    <property type="evidence" value="ECO:0007669"/>
    <property type="project" value="InterPro"/>
</dbReference>
<dbReference type="EMBL" id="JAUNZN010000045">
    <property type="protein sequence ID" value="KAK4806126.1"/>
    <property type="molecule type" value="Genomic_DNA"/>
</dbReference>
<accession>A0AAN7MKY2</accession>
<dbReference type="GO" id="GO:0005829">
    <property type="term" value="C:cytosol"/>
    <property type="evidence" value="ECO:0007669"/>
    <property type="project" value="TreeGrafter"/>
</dbReference>
<dbReference type="AlphaFoldDB" id="A0AAN7MKY2"/>
<gene>
    <name evidence="2" type="ORF">QYF61_005498</name>
</gene>
<feature type="domain" description="USP" evidence="1">
    <location>
        <begin position="143"/>
        <end position="488"/>
    </location>
</feature>
<reference evidence="2 3" key="1">
    <citation type="journal article" date="2023" name="J. Hered.">
        <title>Chromosome-level genome of the wood stork (Mycteria americana) provides insight into avian chromosome evolution.</title>
        <authorList>
            <person name="Flamio R. Jr."/>
            <person name="Ramstad K.M."/>
        </authorList>
    </citation>
    <scope>NUCLEOTIDE SEQUENCE [LARGE SCALE GENOMIC DNA]</scope>
    <source>
        <strain evidence="2">JAX WOST 10</strain>
    </source>
</reference>
<evidence type="ECO:0000313" key="2">
    <source>
        <dbReference type="EMBL" id="KAK4806126.1"/>
    </source>
</evidence>
<dbReference type="Gene3D" id="3.90.70.10">
    <property type="entry name" value="Cysteine proteinases"/>
    <property type="match status" value="1"/>
</dbReference>
<evidence type="ECO:0000313" key="3">
    <source>
        <dbReference type="Proteomes" id="UP001333110"/>
    </source>
</evidence>
<proteinExistence type="predicted"/>
<dbReference type="InterPro" id="IPR001394">
    <property type="entry name" value="Peptidase_C19_UCH"/>
</dbReference>